<keyword evidence="1" id="KW-0677">Repeat</keyword>
<name>A0A0R3QXI7_9BILA</name>
<gene>
    <name evidence="4" type="ORF">BTMF_LOCUS10476</name>
</gene>
<dbReference type="InterPro" id="IPR007110">
    <property type="entry name" value="Ig-like_dom"/>
</dbReference>
<proteinExistence type="predicted"/>
<feature type="domain" description="Fibronectin type-III" evidence="3">
    <location>
        <begin position="195"/>
        <end position="253"/>
    </location>
</feature>
<feature type="domain" description="Ig-like" evidence="2">
    <location>
        <begin position="95"/>
        <end position="191"/>
    </location>
</feature>
<evidence type="ECO:0000313" key="6">
    <source>
        <dbReference type="WBParaSite" id="BTMF_0001245901-mRNA-1"/>
    </source>
</evidence>
<dbReference type="InterPro" id="IPR003961">
    <property type="entry name" value="FN3_dom"/>
</dbReference>
<keyword evidence="5" id="KW-1185">Reference proteome</keyword>
<dbReference type="CDD" id="cd00063">
    <property type="entry name" value="FN3"/>
    <property type="match status" value="1"/>
</dbReference>
<dbReference type="PROSITE" id="PS50835">
    <property type="entry name" value="IG_LIKE"/>
    <property type="match status" value="1"/>
</dbReference>
<dbReference type="InterPro" id="IPR013783">
    <property type="entry name" value="Ig-like_fold"/>
</dbReference>
<accession>A0A0R3QXI7</accession>
<dbReference type="AlphaFoldDB" id="A0A0R3QXI7"/>
<dbReference type="SUPFAM" id="SSF49265">
    <property type="entry name" value="Fibronectin type III"/>
    <property type="match status" value="2"/>
</dbReference>
<protein>
    <submittedName>
        <fullName evidence="6">Fibronectin type-III domain-containing protein</fullName>
    </submittedName>
</protein>
<dbReference type="Proteomes" id="UP000280834">
    <property type="component" value="Unassembled WGS sequence"/>
</dbReference>
<evidence type="ECO:0000259" key="2">
    <source>
        <dbReference type="PROSITE" id="PS50835"/>
    </source>
</evidence>
<sequence>MEHGGLYESTNFSCVAENDAGRTTKRIQVIVTGPTSPERIRYQIHGNNVDLQWEPPRITNGQLKDYDVLYTDNPKLSDEYWEVVKTGNPDAPRPPIVTITPAEKVVKDPSNEELIFECEAIGVPRPKILWLWSGGLVEDGKNEFRIYDVTPPDAQNRSNSKLIAEKTNRAGVATCQAVNPHGSDEKHTEVKIVGPGSPPRDISTIPFTNDFKVSWNPPKYPNGKIIRYIIYYTKNPDDLLGDWEKTAVGGDQL</sequence>
<dbReference type="SUPFAM" id="SSF48726">
    <property type="entry name" value="Immunoglobulin"/>
    <property type="match status" value="1"/>
</dbReference>
<evidence type="ECO:0000313" key="5">
    <source>
        <dbReference type="Proteomes" id="UP000280834"/>
    </source>
</evidence>
<reference evidence="6" key="1">
    <citation type="submission" date="2017-02" db="UniProtKB">
        <authorList>
            <consortium name="WormBaseParasite"/>
        </authorList>
    </citation>
    <scope>IDENTIFICATION</scope>
</reference>
<dbReference type="Gene3D" id="2.60.40.10">
    <property type="entry name" value="Immunoglobulins"/>
    <property type="match status" value="3"/>
</dbReference>
<dbReference type="PROSITE" id="PS50853">
    <property type="entry name" value="FN3"/>
    <property type="match status" value="1"/>
</dbReference>
<dbReference type="EMBL" id="UZAG01017613">
    <property type="protein sequence ID" value="VDO35638.1"/>
    <property type="molecule type" value="Genomic_DNA"/>
</dbReference>
<dbReference type="PANTHER" id="PTHR13817">
    <property type="entry name" value="TITIN"/>
    <property type="match status" value="1"/>
</dbReference>
<dbReference type="PANTHER" id="PTHR13817:SF175">
    <property type="entry name" value="IG-LIKE AND FIBRONECTIN TYPE-III DOMAIN-CONTAINING PROTEIN C27B7.7"/>
    <property type="match status" value="1"/>
</dbReference>
<reference evidence="4 5" key="2">
    <citation type="submission" date="2018-11" db="EMBL/GenBank/DDBJ databases">
        <authorList>
            <consortium name="Pathogen Informatics"/>
        </authorList>
    </citation>
    <scope>NUCLEOTIDE SEQUENCE [LARGE SCALE GENOMIC DNA]</scope>
</reference>
<dbReference type="InterPro" id="IPR050964">
    <property type="entry name" value="Striated_Muscle_Regulatory"/>
</dbReference>
<evidence type="ECO:0000313" key="4">
    <source>
        <dbReference type="EMBL" id="VDO35638.1"/>
    </source>
</evidence>
<evidence type="ECO:0000259" key="3">
    <source>
        <dbReference type="PROSITE" id="PS50853"/>
    </source>
</evidence>
<dbReference type="STRING" id="42155.A0A0R3QXI7"/>
<evidence type="ECO:0000256" key="1">
    <source>
        <dbReference type="ARBA" id="ARBA00022737"/>
    </source>
</evidence>
<dbReference type="InterPro" id="IPR036179">
    <property type="entry name" value="Ig-like_dom_sf"/>
</dbReference>
<dbReference type="WBParaSite" id="BTMF_0001245901-mRNA-1">
    <property type="protein sequence ID" value="BTMF_0001245901-mRNA-1"/>
    <property type="gene ID" value="BTMF_0001245901"/>
</dbReference>
<dbReference type="InterPro" id="IPR036116">
    <property type="entry name" value="FN3_sf"/>
</dbReference>
<organism evidence="6">
    <name type="scientific">Brugia timori</name>
    <dbReference type="NCBI Taxonomy" id="42155"/>
    <lineage>
        <taxon>Eukaryota</taxon>
        <taxon>Metazoa</taxon>
        <taxon>Ecdysozoa</taxon>
        <taxon>Nematoda</taxon>
        <taxon>Chromadorea</taxon>
        <taxon>Rhabditida</taxon>
        <taxon>Spirurina</taxon>
        <taxon>Spiruromorpha</taxon>
        <taxon>Filarioidea</taxon>
        <taxon>Onchocercidae</taxon>
        <taxon>Brugia</taxon>
    </lineage>
</organism>